<name>A0AAX4JYJ7_9TREE</name>
<organism evidence="2 3">
    <name type="scientific">Kwoniella dendrophila CBS 6074</name>
    <dbReference type="NCBI Taxonomy" id="1295534"/>
    <lineage>
        <taxon>Eukaryota</taxon>
        <taxon>Fungi</taxon>
        <taxon>Dikarya</taxon>
        <taxon>Basidiomycota</taxon>
        <taxon>Agaricomycotina</taxon>
        <taxon>Tremellomycetes</taxon>
        <taxon>Tremellales</taxon>
        <taxon>Cryptococcaceae</taxon>
        <taxon>Kwoniella</taxon>
    </lineage>
</organism>
<dbReference type="EMBL" id="CP144103">
    <property type="protein sequence ID" value="WWC90291.1"/>
    <property type="molecule type" value="Genomic_DNA"/>
</dbReference>
<dbReference type="AlphaFoldDB" id="A0AAX4JYJ7"/>
<protein>
    <submittedName>
        <fullName evidence="2">Uncharacterized protein</fullName>
    </submittedName>
</protein>
<evidence type="ECO:0000313" key="2">
    <source>
        <dbReference type="EMBL" id="WWC90291.1"/>
    </source>
</evidence>
<evidence type="ECO:0000313" key="3">
    <source>
        <dbReference type="Proteomes" id="UP001355207"/>
    </source>
</evidence>
<proteinExistence type="predicted"/>
<keyword evidence="3" id="KW-1185">Reference proteome</keyword>
<accession>A0AAX4JYJ7</accession>
<evidence type="ECO:0000256" key="1">
    <source>
        <dbReference type="SAM" id="MobiDB-lite"/>
    </source>
</evidence>
<dbReference type="GeneID" id="91095894"/>
<sequence length="155" mass="17293">MDSATDSIPVSIELSNTHNSSDGVSLGQKTTMKGAFSEYLRMQLKARSDRTKQLKPHLVELLHANEVVSTELDEESKKTVRNEIMIDVTNQMLQRVESELLTVVEQLKLNRTSGDSLLNLLKQETNGRFEEGVPVRDIKKFRASYGTVAGTDRAG</sequence>
<gene>
    <name evidence="2" type="ORF">L201_005224</name>
</gene>
<dbReference type="Proteomes" id="UP001355207">
    <property type="component" value="Chromosome 6"/>
</dbReference>
<feature type="region of interest" description="Disordered" evidence="1">
    <location>
        <begin position="1"/>
        <end position="28"/>
    </location>
</feature>
<dbReference type="RefSeq" id="XP_066077054.1">
    <property type="nucleotide sequence ID" value="XM_066220957.1"/>
</dbReference>
<reference evidence="2 3" key="1">
    <citation type="submission" date="2024-01" db="EMBL/GenBank/DDBJ databases">
        <title>Comparative genomics of Cryptococcus and Kwoniella reveals pathogenesis evolution and contrasting modes of karyotype evolution via chromosome fusion or intercentromeric recombination.</title>
        <authorList>
            <person name="Coelho M.A."/>
            <person name="David-Palma M."/>
            <person name="Shea T."/>
            <person name="Bowers K."/>
            <person name="McGinley-Smith S."/>
            <person name="Mohammad A.W."/>
            <person name="Gnirke A."/>
            <person name="Yurkov A.M."/>
            <person name="Nowrousian M."/>
            <person name="Sun S."/>
            <person name="Cuomo C.A."/>
            <person name="Heitman J."/>
        </authorList>
    </citation>
    <scope>NUCLEOTIDE SEQUENCE [LARGE SCALE GENOMIC DNA]</scope>
    <source>
        <strain evidence="2 3">CBS 6074</strain>
    </source>
</reference>